<evidence type="ECO:0000256" key="1">
    <source>
        <dbReference type="ARBA" id="ARBA00005695"/>
    </source>
</evidence>
<dbReference type="GO" id="GO:0043190">
    <property type="term" value="C:ATP-binding cassette (ABC) transporter complex"/>
    <property type="evidence" value="ECO:0007669"/>
    <property type="project" value="InterPro"/>
</dbReference>
<accession>A0A932ZWI3</accession>
<evidence type="ECO:0000256" key="3">
    <source>
        <dbReference type="ARBA" id="ARBA00022729"/>
    </source>
</evidence>
<gene>
    <name evidence="5" type="ORF">HY618_03450</name>
</gene>
<dbReference type="GO" id="GO:1904680">
    <property type="term" value="F:peptide transmembrane transporter activity"/>
    <property type="evidence" value="ECO:0007669"/>
    <property type="project" value="TreeGrafter"/>
</dbReference>
<evidence type="ECO:0000259" key="4">
    <source>
        <dbReference type="Pfam" id="PF00496"/>
    </source>
</evidence>
<dbReference type="CDD" id="cd08514">
    <property type="entry name" value="PBP2_AppA_like"/>
    <property type="match status" value="1"/>
</dbReference>
<dbReference type="SUPFAM" id="SSF53850">
    <property type="entry name" value="Periplasmic binding protein-like II"/>
    <property type="match status" value="1"/>
</dbReference>
<organism evidence="5 6">
    <name type="scientific">Tectimicrobiota bacterium</name>
    <dbReference type="NCBI Taxonomy" id="2528274"/>
    <lineage>
        <taxon>Bacteria</taxon>
        <taxon>Pseudomonadati</taxon>
        <taxon>Nitrospinota/Tectimicrobiota group</taxon>
        <taxon>Candidatus Tectimicrobiota</taxon>
    </lineage>
</organism>
<evidence type="ECO:0000313" key="5">
    <source>
        <dbReference type="EMBL" id="MBI4251492.1"/>
    </source>
</evidence>
<dbReference type="Pfam" id="PF00496">
    <property type="entry name" value="SBP_bac_5"/>
    <property type="match status" value="1"/>
</dbReference>
<dbReference type="InterPro" id="IPR039424">
    <property type="entry name" value="SBP_5"/>
</dbReference>
<comment type="caution">
    <text evidence="5">The sequence shown here is derived from an EMBL/GenBank/DDBJ whole genome shotgun (WGS) entry which is preliminary data.</text>
</comment>
<dbReference type="Gene3D" id="3.40.190.10">
    <property type="entry name" value="Periplasmic binding protein-like II"/>
    <property type="match status" value="2"/>
</dbReference>
<dbReference type="InterPro" id="IPR030678">
    <property type="entry name" value="Peptide/Ni-bd"/>
</dbReference>
<dbReference type="PANTHER" id="PTHR30290">
    <property type="entry name" value="PERIPLASMIC BINDING COMPONENT OF ABC TRANSPORTER"/>
    <property type="match status" value="1"/>
</dbReference>
<feature type="domain" description="Solute-binding protein family 5" evidence="4">
    <location>
        <begin position="217"/>
        <end position="581"/>
    </location>
</feature>
<dbReference type="Proteomes" id="UP000752292">
    <property type="component" value="Unassembled WGS sequence"/>
</dbReference>
<protein>
    <submittedName>
        <fullName evidence="5">Peptide ABC transporter substrate-binding protein</fullName>
    </submittedName>
</protein>
<name>A0A932ZWI3_UNCTE</name>
<evidence type="ECO:0000256" key="2">
    <source>
        <dbReference type="ARBA" id="ARBA00022448"/>
    </source>
</evidence>
<keyword evidence="3" id="KW-0732">Signal</keyword>
<evidence type="ECO:0000313" key="6">
    <source>
        <dbReference type="Proteomes" id="UP000752292"/>
    </source>
</evidence>
<sequence>MVKRLLLFLPLAVSALLLQSYFWVPTFSVQVKGSEARLRQFINASTGDAQILNPILLTDAASGDIADMVFNGLIDRDEDLNYRGRLATSWEIYEEAFFVPRPGGPSAGALRERIEGARAAGQPEWAWNVTQVEVIPPAEVKASVAVPKRGQQGFDQISFTVAYPERVKITLKEVDQDLFDRLKALLGADAFATDPAPYLTGAPAGLARSQSLAEVQLAEHNPVIVFHLRKGVLFHDGHEFDSGDVRFTYDAIMNPANLSPRTADYEPVKRVETPDRYTVRVVYKRLYSPAFGTWGMGMLPEHLLNAEALAGEARRLKRDPQKFTLRDSGFNRSPIGTGPFRFKEWRSDEVIRLVRFEKYWEGPPQYAEYVSRILPDALTQELAFYSGTVDSYTAGVHQVERLRKDPRFQVFSGLAFGYTYIGYNLRREPFGDVRVRRALTMAVNTRQIQEFLLYGEAEDITGPFVKQSDHYNRSVKPLPHDPQAAERLLHEAGWRKVNGVMRKDGKPLQFTLVTNHGNEVRKAIAVAVQDAWKKIGVEVKVDMVEWAVFIQKYINTLNYDAVILGWRMGLDPDLYQIWHSSQTGSGQLNFVGYQNPEADRLIIKIRQEYNKERQVAYAHQLHRIIYGDQPYTFLYVGKATGLLDRKIAIAEQDKSGKTRYRKITATKTGNYTFYFNKWLKLPGVPQFEG</sequence>
<dbReference type="AlphaFoldDB" id="A0A932ZWI3"/>
<keyword evidence="2" id="KW-0813">Transport</keyword>
<dbReference type="PIRSF" id="PIRSF002741">
    <property type="entry name" value="MppA"/>
    <property type="match status" value="1"/>
</dbReference>
<dbReference type="EMBL" id="JACQRX010000153">
    <property type="protein sequence ID" value="MBI4251492.1"/>
    <property type="molecule type" value="Genomic_DNA"/>
</dbReference>
<proteinExistence type="inferred from homology"/>
<dbReference type="Gene3D" id="3.90.76.10">
    <property type="entry name" value="Dipeptide-binding Protein, Domain 1"/>
    <property type="match status" value="1"/>
</dbReference>
<dbReference type="GO" id="GO:0015833">
    <property type="term" value="P:peptide transport"/>
    <property type="evidence" value="ECO:0007669"/>
    <property type="project" value="TreeGrafter"/>
</dbReference>
<dbReference type="InterPro" id="IPR000914">
    <property type="entry name" value="SBP_5_dom"/>
</dbReference>
<dbReference type="PANTHER" id="PTHR30290:SF9">
    <property type="entry name" value="OLIGOPEPTIDE-BINDING PROTEIN APPA"/>
    <property type="match status" value="1"/>
</dbReference>
<reference evidence="5" key="1">
    <citation type="submission" date="2020-07" db="EMBL/GenBank/DDBJ databases">
        <title>Huge and variable diversity of episymbiotic CPR bacteria and DPANN archaea in groundwater ecosystems.</title>
        <authorList>
            <person name="He C.Y."/>
            <person name="Keren R."/>
            <person name="Whittaker M."/>
            <person name="Farag I.F."/>
            <person name="Doudna J."/>
            <person name="Cate J.H.D."/>
            <person name="Banfield J.F."/>
        </authorList>
    </citation>
    <scope>NUCLEOTIDE SEQUENCE</scope>
    <source>
        <strain evidence="5">NC_groundwater_1370_Ag_S-0.2um_69_93</strain>
    </source>
</reference>
<comment type="similarity">
    <text evidence="1">Belongs to the bacterial solute-binding protein 5 family.</text>
</comment>
<dbReference type="GO" id="GO:0030288">
    <property type="term" value="C:outer membrane-bounded periplasmic space"/>
    <property type="evidence" value="ECO:0007669"/>
    <property type="project" value="UniProtKB-ARBA"/>
</dbReference>
<dbReference type="Gene3D" id="3.10.105.10">
    <property type="entry name" value="Dipeptide-binding Protein, Domain 3"/>
    <property type="match status" value="1"/>
</dbReference>